<sequence length="532" mass="59949">MTVSDRSNRAVLSTLTENPAEVDVLFTAGGQQNQLQPGQNLVWTPRGELLKVTPVTRDGANDDSESYRYDAGSQRVLKVSMQKTGGSAQTQRVQYLPGLERRITATSGTEKENLQVIAVGEAGRAQVRVLHWEAGKPSDISNDQVRYSYDNLIGSSGLEVDGNGNLISQEEYYPYGGTAILIARSQTEADYKTVRYSGKERDTTGLYYYGYRYYQPWAGRWLSTDPAGTIDGLNLFRMVRNNPLKYYDNNGLNPVDNAYSHMFNNGTIWKKDGEDGNGIEDFNSMEYISQKNMDGLKKNLGELNDEERNFLKNIKSIKFSALHATTAELDNRAILSRKTLKNTMLDFNEENTQSWDLEFVATDDFVFFSLEAGDSVQKKDSRFGNYAYLTEINDKSDNFFSKGFIALHDPAAPMSGAGAYEDYIERKFPSLNKATYTELGNSIVKDEGYQVYNSSHLIGDNGEELKNFLGLRLIKDIRSINNAEDRTSFLSMGDAKDIGRLINTFYRPQLLIPNRVNLRGNYKKTTITHRPD</sequence>
<dbReference type="Proteomes" id="UP000028511">
    <property type="component" value="Unassembled WGS sequence"/>
</dbReference>
<dbReference type="PANTHER" id="PTHR32305">
    <property type="match status" value="1"/>
</dbReference>
<dbReference type="InterPro" id="IPR041508">
    <property type="entry name" value="TcC-like_repeat"/>
</dbReference>
<name>A0A077NIJ6_XENBV</name>
<gene>
    <name evidence="1" type="ORF">XBP1_370003</name>
</gene>
<dbReference type="Gene3D" id="2.180.10.10">
    <property type="entry name" value="RHS repeat-associated core"/>
    <property type="match status" value="1"/>
</dbReference>
<dbReference type="InterPro" id="IPR022385">
    <property type="entry name" value="Rhs_assc_core"/>
</dbReference>
<evidence type="ECO:0008006" key="2">
    <source>
        <dbReference type="Google" id="ProtNLM"/>
    </source>
</evidence>
<accession>A0A077NIJ6</accession>
<dbReference type="NCBIfam" id="TIGR03696">
    <property type="entry name" value="Rhs_assc_core"/>
    <property type="match status" value="1"/>
</dbReference>
<proteinExistence type="predicted"/>
<comment type="caution">
    <text evidence="1">The sequence shown here is derived from an EMBL/GenBank/DDBJ whole genome shotgun (WGS) entry which is preliminary data.</text>
</comment>
<reference evidence="1" key="1">
    <citation type="submission" date="2013-07" db="EMBL/GenBank/DDBJ databases">
        <title>Sub-species coevolution in mutualistic symbiosis.</title>
        <authorList>
            <person name="Murfin K."/>
            <person name="Klassen J."/>
            <person name="Lee M."/>
            <person name="Forst S."/>
            <person name="Stock P."/>
            <person name="Goodrich-Blair H."/>
        </authorList>
    </citation>
    <scope>NUCLEOTIDE SEQUENCE [LARGE SCALE GENOMIC DNA]</scope>
    <source>
        <strain evidence="1">Puntauvense</strain>
    </source>
</reference>
<dbReference type="Pfam" id="PF18807">
    <property type="entry name" value="TTc_toxin_rep"/>
    <property type="match status" value="1"/>
</dbReference>
<dbReference type="InterPro" id="IPR050708">
    <property type="entry name" value="T6SS_VgrG/RHS"/>
</dbReference>
<dbReference type="HOGENOM" id="CLU_511839_0_0_6"/>
<dbReference type="EMBL" id="CBSW010000240">
    <property type="protein sequence ID" value="CDG98574.1"/>
    <property type="molecule type" value="Genomic_DNA"/>
</dbReference>
<organism evidence="1">
    <name type="scientific">Xenorhabdus bovienii str. puntauvense</name>
    <dbReference type="NCBI Taxonomy" id="1398201"/>
    <lineage>
        <taxon>Bacteria</taxon>
        <taxon>Pseudomonadati</taxon>
        <taxon>Pseudomonadota</taxon>
        <taxon>Gammaproteobacteria</taxon>
        <taxon>Enterobacterales</taxon>
        <taxon>Morganellaceae</taxon>
        <taxon>Xenorhabdus</taxon>
    </lineage>
</organism>
<evidence type="ECO:0000313" key="1">
    <source>
        <dbReference type="EMBL" id="CDG98574.1"/>
    </source>
</evidence>
<dbReference type="PANTHER" id="PTHR32305:SF15">
    <property type="entry name" value="PROTEIN RHSA-RELATED"/>
    <property type="match status" value="1"/>
</dbReference>
<dbReference type="AlphaFoldDB" id="A0A077NIJ6"/>
<protein>
    <recommendedName>
        <fullName evidence="2">Insecticidal toxin complex</fullName>
    </recommendedName>
</protein>